<dbReference type="AlphaFoldDB" id="A0A1G8KBE0"/>
<accession>A0A1G8KBE0</accession>
<organism evidence="1 2">
    <name type="scientific">Sinosporangium album</name>
    <dbReference type="NCBI Taxonomy" id="504805"/>
    <lineage>
        <taxon>Bacteria</taxon>
        <taxon>Bacillati</taxon>
        <taxon>Actinomycetota</taxon>
        <taxon>Actinomycetes</taxon>
        <taxon>Streptosporangiales</taxon>
        <taxon>Streptosporangiaceae</taxon>
        <taxon>Sinosporangium</taxon>
    </lineage>
</organism>
<dbReference type="Proteomes" id="UP000198923">
    <property type="component" value="Unassembled WGS sequence"/>
</dbReference>
<evidence type="ECO:0000313" key="1">
    <source>
        <dbReference type="EMBL" id="SDI40744.1"/>
    </source>
</evidence>
<sequence>MAGSDISRIMQSLGITLDLSDGDLVSDLILIAKIHKPDGGVTLISRTSEGTDWITRRGMIAAANEVDATGYRDADDTT</sequence>
<dbReference type="STRING" id="504805.SAMN05421505_14918"/>
<dbReference type="RefSeq" id="WP_143020494.1">
    <property type="nucleotide sequence ID" value="NZ_FNCN01000049.1"/>
</dbReference>
<name>A0A1G8KBE0_9ACTN</name>
<gene>
    <name evidence="1" type="ORF">SAMN05421505_14918</name>
</gene>
<proteinExistence type="predicted"/>
<dbReference type="OrthoDB" id="3543727at2"/>
<keyword evidence="2" id="KW-1185">Reference proteome</keyword>
<dbReference type="EMBL" id="FNCN01000049">
    <property type="protein sequence ID" value="SDI40744.1"/>
    <property type="molecule type" value="Genomic_DNA"/>
</dbReference>
<reference evidence="1 2" key="1">
    <citation type="submission" date="2016-10" db="EMBL/GenBank/DDBJ databases">
        <authorList>
            <person name="de Groot N.N."/>
        </authorList>
    </citation>
    <scope>NUCLEOTIDE SEQUENCE [LARGE SCALE GENOMIC DNA]</scope>
    <source>
        <strain evidence="1 2">CPCC 201354</strain>
    </source>
</reference>
<evidence type="ECO:0000313" key="2">
    <source>
        <dbReference type="Proteomes" id="UP000198923"/>
    </source>
</evidence>
<protein>
    <submittedName>
        <fullName evidence="1">Uncharacterized protein</fullName>
    </submittedName>
</protein>